<organism evidence="1 2">
    <name type="scientific">Christensenella tenuis</name>
    <dbReference type="NCBI Taxonomy" id="2763033"/>
    <lineage>
        <taxon>Bacteria</taxon>
        <taxon>Bacillati</taxon>
        <taxon>Bacillota</taxon>
        <taxon>Clostridia</taxon>
        <taxon>Christensenellales</taxon>
        <taxon>Christensenellaceae</taxon>
        <taxon>Christensenella</taxon>
    </lineage>
</organism>
<accession>A0ABR7EFI5</accession>
<protein>
    <submittedName>
        <fullName evidence="1">Uncharacterized protein</fullName>
    </submittedName>
</protein>
<reference evidence="1 2" key="1">
    <citation type="submission" date="2020-08" db="EMBL/GenBank/DDBJ databases">
        <title>Genome public.</title>
        <authorList>
            <person name="Liu C."/>
            <person name="Sun Q."/>
        </authorList>
    </citation>
    <scope>NUCLEOTIDE SEQUENCE [LARGE SCALE GENOMIC DNA]</scope>
    <source>
        <strain evidence="1 2">NSJ-35</strain>
    </source>
</reference>
<sequence>MDKKGVGPENSKEDSIKCKKRIPVPLFIYVPAIGVSFHKITIPSKRNDAGIERKHRLALDKNAL</sequence>
<keyword evidence="2" id="KW-1185">Reference proteome</keyword>
<dbReference type="EMBL" id="JACOON010000004">
    <property type="protein sequence ID" value="MBC5648528.1"/>
    <property type="molecule type" value="Genomic_DNA"/>
</dbReference>
<comment type="caution">
    <text evidence="1">The sequence shown here is derived from an EMBL/GenBank/DDBJ whole genome shotgun (WGS) entry which is preliminary data.</text>
</comment>
<evidence type="ECO:0000313" key="1">
    <source>
        <dbReference type="EMBL" id="MBC5648528.1"/>
    </source>
</evidence>
<dbReference type="RefSeq" id="WP_186858027.1">
    <property type="nucleotide sequence ID" value="NZ_JACOON010000004.1"/>
</dbReference>
<gene>
    <name evidence="1" type="ORF">H8S18_09285</name>
</gene>
<proteinExistence type="predicted"/>
<dbReference type="Proteomes" id="UP000606889">
    <property type="component" value="Unassembled WGS sequence"/>
</dbReference>
<evidence type="ECO:0000313" key="2">
    <source>
        <dbReference type="Proteomes" id="UP000606889"/>
    </source>
</evidence>
<name>A0ABR7EFI5_9FIRM</name>